<dbReference type="Proteomes" id="UP001199750">
    <property type="component" value="Unassembled WGS sequence"/>
</dbReference>
<dbReference type="RefSeq" id="WP_046404658.1">
    <property type="nucleotide sequence ID" value="NZ_CABJFF010000020.1"/>
</dbReference>
<organism evidence="1 2">
    <name type="scientific">Odoribacter splanchnicus</name>
    <dbReference type="NCBI Taxonomy" id="28118"/>
    <lineage>
        <taxon>Bacteria</taxon>
        <taxon>Pseudomonadati</taxon>
        <taxon>Bacteroidota</taxon>
        <taxon>Bacteroidia</taxon>
        <taxon>Bacteroidales</taxon>
        <taxon>Odoribacteraceae</taxon>
        <taxon>Odoribacter</taxon>
    </lineage>
</organism>
<gene>
    <name evidence="1" type="ORF">L0P03_10750</name>
</gene>
<dbReference type="AlphaFoldDB" id="A0AAW5C698"/>
<name>A0AAW5C698_9BACT</name>
<accession>A0AAW5C698</accession>
<comment type="caution">
    <text evidence="1">The sequence shown here is derived from an EMBL/GenBank/DDBJ whole genome shotgun (WGS) entry which is preliminary data.</text>
</comment>
<evidence type="ECO:0000313" key="2">
    <source>
        <dbReference type="Proteomes" id="UP001199750"/>
    </source>
</evidence>
<protein>
    <submittedName>
        <fullName evidence="1">Uncharacterized protein</fullName>
    </submittedName>
</protein>
<reference evidence="1" key="1">
    <citation type="submission" date="2022-01" db="EMBL/GenBank/DDBJ databases">
        <title>Collection of gut derived symbiotic bacterial strains cultured from healthy donors.</title>
        <authorList>
            <person name="Lin H."/>
            <person name="Kohout C."/>
            <person name="Waligurski E."/>
            <person name="Pamer E.G."/>
        </authorList>
    </citation>
    <scope>NUCLEOTIDE SEQUENCE</scope>
    <source>
        <strain evidence="1">DFI.1.149</strain>
    </source>
</reference>
<sequence>MKRFVICLLFLFTVVWSWNTTVNYFGPENLVAEKMTGSDDKVVQKLDEVISALMEANHFTNLSVQPTLSFTSNIARRYRPGGFTFDKFMEYQLEEREMLLKNHLKTTFFFSQEYAARQKYAGYYIFSLRKIII</sequence>
<dbReference type="EMBL" id="JAKNDN010000019">
    <property type="protein sequence ID" value="MCG4960323.1"/>
    <property type="molecule type" value="Genomic_DNA"/>
</dbReference>
<proteinExistence type="predicted"/>
<evidence type="ECO:0000313" key="1">
    <source>
        <dbReference type="EMBL" id="MCG4960323.1"/>
    </source>
</evidence>